<sequence>MDPTVPEDRQLPFLNWLSSQEAYKTFDDMMGPCALYLEGIAGDPKRTAMLTQHIYAKYEYEYLEYWGKNYGGSAFYFEFNKHDNRYNNIRSMLVSLINDMAWHNWRKNPDGPVIRALLENLAYHHRWPLPELFQLFTLIRQCPSVSTWAIFLSCFDECVEEERTWFLTRVMEQFGRSEWNYRIVITTSGPNSSIKKLIPESQVLSMQGCPTGPKGYAADERGFEQPELELVLENLLKKRPVLRQLEIQLKDIMNECSNAPHLGHRIVDWLSQHKRGAAIESISADISRLRPVTPENVVRVFIESHSLEKQAMANETCLWVKYAMQPLTIEALGHAIVGTTLLPGDTLRDLDHEQLAQDLSRILCGVIVIENREVKFSHPSFYSAPLPLGDESEDEEPKASHCHLAHACLKYLSTYEVQKNCSRFRVENHDASFLSCPLIVPRDDLLYYAVQFWPVHYRLGNNPQRSESSSLTELAYSYFDNIRTRRDWCEAYYLLSNPFTRIQRSYLTPLPVAAALGWKDLLSILIPQNKGSKWFQQDFWLAITEAARNGHADVVGRLLNEVQEVEESALRDAIFWAASPGSEKTMIQLLHKVESPQSFPWPENILFRGASAGLESLVSILCGSGYDLNEWNDQSRYTALQAAIFWGHYDVAKILVTSGADLTVRDTEGRTPLLMAARLGQPEMVQLLLDHGADINDKDNDSYSVVHTAVNAGDYQVLDLLLKAGADVHSGDPAVDLPPPITLAASSNSSYCIRVLLEHGADARTPSSNGSPLYTCCDTVQMIEACRLLLEHGAGPNESSEERVMLLVRALGSQSKEMINLLIEHGAKLDSFDPCESLELRTPLSNAVGECSVDMIEFLIDKGASVNYAPEGTQSPLFAAAYQGSDIEKAKFLLSKGADINWTWTNDWTVLHASYDAPEFVSLILEYGADINAVSDDYGTALMRAARWGDINNIRAIIAHESPKADLNLEVNPGGVGRSFSALFYAVKNHNFDCARLLLEAGAELAECRDPKQVLWGISSPLPEEKIPELLSFMKLCLQKGTDANYADENKNTALHWLKQYTPVQVVKLLVDSGAPVNSLNGQGLTPLAVATQEGNVAVMKYLITRGARADIYIPHLGSLLHIACHQEENVDDKVYLEMVQILADAGADPNAPGPLPAGEPLLYTTISEKSYLTHHRSVFRYLVSDLRVDVNKATNSGETPIIAVARHGNLKKLRYLIRHGGNINAADNEGRRVIHYFAASAEPYIGYKKIRYFAKAGADLYTPDKYGRTPLHLAVGGRDPVQCAMIILKATTQSFDVNVKDMDGWTPLMYACRSEMADTDMLNMLVKEYGADVWSLSYDGQWSARKLVNLVDLSDYDCPLELLEPPEDKRERIGPDGVKQIWDPAFHTTTPENFINARCESCLLPSSGQWHRCRDCTEAIWFCFKCFPHRNEVHETGHTFKRCTFFTDSEDERSEHSGQDGEVSDGEESYAFRGGSGSSGTEETDTETDDDDDDDDDD</sequence>
<dbReference type="PROSITE" id="PS50297">
    <property type="entry name" value="ANK_REP_REGION"/>
    <property type="match status" value="5"/>
</dbReference>
<evidence type="ECO:0000256" key="2">
    <source>
        <dbReference type="ARBA" id="ARBA00023043"/>
    </source>
</evidence>
<dbReference type="InterPro" id="IPR056884">
    <property type="entry name" value="NPHP3-like_N"/>
</dbReference>
<dbReference type="SUPFAM" id="SSF48403">
    <property type="entry name" value="Ankyrin repeat"/>
    <property type="match status" value="3"/>
</dbReference>
<feature type="repeat" description="ANK" evidence="3">
    <location>
        <begin position="1197"/>
        <end position="1229"/>
    </location>
</feature>
<dbReference type="EMBL" id="JAOQAV010000010">
    <property type="protein sequence ID" value="KAJ4191030.1"/>
    <property type="molecule type" value="Genomic_DNA"/>
</dbReference>
<protein>
    <recommendedName>
        <fullName evidence="5">Nephrocystin 3-like N-terminal domain-containing protein</fullName>
    </recommendedName>
</protein>
<dbReference type="Gene3D" id="1.25.40.20">
    <property type="entry name" value="Ankyrin repeat-containing domain"/>
    <property type="match status" value="4"/>
</dbReference>
<feature type="repeat" description="ANK" evidence="3">
    <location>
        <begin position="668"/>
        <end position="700"/>
    </location>
</feature>
<dbReference type="PANTHER" id="PTHR24123:SF33">
    <property type="entry name" value="PROTEIN HOS4"/>
    <property type="match status" value="1"/>
</dbReference>
<feature type="repeat" description="ANK" evidence="3">
    <location>
        <begin position="1083"/>
        <end position="1112"/>
    </location>
</feature>
<feature type="repeat" description="ANK" evidence="3">
    <location>
        <begin position="839"/>
        <end position="871"/>
    </location>
</feature>
<comment type="caution">
    <text evidence="6">The sequence shown here is derived from an EMBL/GenBank/DDBJ whole genome shotgun (WGS) entry which is preliminary data.</text>
</comment>
<evidence type="ECO:0000313" key="7">
    <source>
        <dbReference type="Proteomes" id="UP001152087"/>
    </source>
</evidence>
<gene>
    <name evidence="6" type="ORF">NW755_005241</name>
</gene>
<feature type="compositionally biased region" description="Acidic residues" evidence="4">
    <location>
        <begin position="1483"/>
        <end position="1499"/>
    </location>
</feature>
<evidence type="ECO:0000256" key="4">
    <source>
        <dbReference type="SAM" id="MobiDB-lite"/>
    </source>
</evidence>
<reference evidence="6" key="1">
    <citation type="submission" date="2022-09" db="EMBL/GenBank/DDBJ databases">
        <title>Fusarium specimens isolated from Avocado Roots.</title>
        <authorList>
            <person name="Stajich J."/>
            <person name="Roper C."/>
            <person name="Heimlech-Rivalta G."/>
        </authorList>
    </citation>
    <scope>NUCLEOTIDE SEQUENCE</scope>
    <source>
        <strain evidence="6">A02</strain>
    </source>
</reference>
<dbReference type="OrthoDB" id="341259at2759"/>
<feature type="region of interest" description="Disordered" evidence="4">
    <location>
        <begin position="1451"/>
        <end position="1499"/>
    </location>
</feature>
<feature type="repeat" description="ANK" evidence="3">
    <location>
        <begin position="701"/>
        <end position="733"/>
    </location>
</feature>
<feature type="repeat" description="ANK" evidence="3">
    <location>
        <begin position="1050"/>
        <end position="1082"/>
    </location>
</feature>
<keyword evidence="1" id="KW-0677">Repeat</keyword>
<dbReference type="Pfam" id="PF12796">
    <property type="entry name" value="Ank_2"/>
    <property type="match status" value="5"/>
</dbReference>
<dbReference type="InterPro" id="IPR002110">
    <property type="entry name" value="Ankyrin_rpt"/>
</dbReference>
<feature type="repeat" description="ANK" evidence="3">
    <location>
        <begin position="635"/>
        <end position="667"/>
    </location>
</feature>
<dbReference type="InterPro" id="IPR051165">
    <property type="entry name" value="Multifunctional_ANK_Repeat"/>
</dbReference>
<dbReference type="Pfam" id="PF00023">
    <property type="entry name" value="Ank"/>
    <property type="match status" value="1"/>
</dbReference>
<accession>A0A9W8V415</accession>
<keyword evidence="2 3" id="KW-0040">ANK repeat</keyword>
<organism evidence="6 7">
    <name type="scientific">Fusarium falciforme</name>
    <dbReference type="NCBI Taxonomy" id="195108"/>
    <lineage>
        <taxon>Eukaryota</taxon>
        <taxon>Fungi</taxon>
        <taxon>Dikarya</taxon>
        <taxon>Ascomycota</taxon>
        <taxon>Pezizomycotina</taxon>
        <taxon>Sordariomycetes</taxon>
        <taxon>Hypocreomycetidae</taxon>
        <taxon>Hypocreales</taxon>
        <taxon>Nectriaceae</taxon>
        <taxon>Fusarium</taxon>
        <taxon>Fusarium solani species complex</taxon>
    </lineage>
</organism>
<dbReference type="PROSITE" id="PS50088">
    <property type="entry name" value="ANK_REPEAT"/>
    <property type="match status" value="7"/>
</dbReference>
<evidence type="ECO:0000259" key="5">
    <source>
        <dbReference type="Pfam" id="PF24883"/>
    </source>
</evidence>
<dbReference type="Proteomes" id="UP001152087">
    <property type="component" value="Unassembled WGS sequence"/>
</dbReference>
<evidence type="ECO:0000313" key="6">
    <source>
        <dbReference type="EMBL" id="KAJ4191030.1"/>
    </source>
</evidence>
<dbReference type="InterPro" id="IPR036770">
    <property type="entry name" value="Ankyrin_rpt-contain_sf"/>
</dbReference>
<evidence type="ECO:0000256" key="3">
    <source>
        <dbReference type="PROSITE-ProRule" id="PRU00023"/>
    </source>
</evidence>
<name>A0A9W8V415_9HYPO</name>
<proteinExistence type="predicted"/>
<evidence type="ECO:0000256" key="1">
    <source>
        <dbReference type="ARBA" id="ARBA00022737"/>
    </source>
</evidence>
<dbReference type="PANTHER" id="PTHR24123">
    <property type="entry name" value="ANKYRIN REPEAT-CONTAINING"/>
    <property type="match status" value="1"/>
</dbReference>
<keyword evidence="7" id="KW-1185">Reference proteome</keyword>
<feature type="domain" description="Nephrocystin 3-like N-terminal" evidence="5">
    <location>
        <begin position="15"/>
        <end position="186"/>
    </location>
</feature>
<dbReference type="SMART" id="SM00248">
    <property type="entry name" value="ANK"/>
    <property type="match status" value="18"/>
</dbReference>
<dbReference type="Pfam" id="PF24883">
    <property type="entry name" value="NPHP3_N"/>
    <property type="match status" value="1"/>
</dbReference>